<feature type="active site" description="Charge relay system" evidence="4">
    <location>
        <position position="143"/>
    </location>
</feature>
<name>F0F2M1_9NEIS</name>
<proteinExistence type="inferred from homology"/>
<dbReference type="EMBL" id="AEWV01000045">
    <property type="protein sequence ID" value="EGC16198.1"/>
    <property type="molecule type" value="Genomic_DNA"/>
</dbReference>
<dbReference type="RefSeq" id="WP_003784617.1">
    <property type="nucleotide sequence ID" value="NZ_GL870929.1"/>
</dbReference>
<dbReference type="ESTHER" id="9neis-f0f2m1">
    <property type="family name" value="abh_upf0017"/>
</dbReference>
<dbReference type="Pfam" id="PF00561">
    <property type="entry name" value="Abhydrolase_1"/>
    <property type="match status" value="1"/>
</dbReference>
<sequence>MPHRAQFLNKIPPLQPPAWLRGGNAQTLYGKMLQRSDLNYRRELLPDSYGEDKAAYDFIDSPHQDAPCVVLLHGLEGSSRSHYAVEMMYAIRQRGWNGVVAHFRSCGGVPSKRMYHSGDTREVAHMLNLLAQRYRELYVVGWSLGGNVLAKYLGEQGKAALPKAAAAVSAPVNLNAAGEALQHGLPYLLYTPYFLHTLLTKVPKSDKKIRSLGAFDNAYTAPMHGFTDKYDYYTQASAWPWLSKIEVPTLLLNAKNDPFLPPQYLPTERDVSPQVYLLQPEQGGHCAFVSGEGRGHLQWLPQTVLAFFDEQIARRQTESAP</sequence>
<evidence type="ECO:0000256" key="4">
    <source>
        <dbReference type="PIRSR" id="PIRSR005211-1"/>
    </source>
</evidence>
<dbReference type="SUPFAM" id="SSF53474">
    <property type="entry name" value="alpha/beta-Hydrolases"/>
    <property type="match status" value="1"/>
</dbReference>
<comment type="caution">
    <text evidence="6">The sequence shown here is derived from an EMBL/GenBank/DDBJ whole genome shotgun (WGS) entry which is preliminary data.</text>
</comment>
<dbReference type="STRING" id="888741.HMPREF9098_2367"/>
<dbReference type="Proteomes" id="UP000004088">
    <property type="component" value="Unassembled WGS sequence"/>
</dbReference>
<dbReference type="InterPro" id="IPR029058">
    <property type="entry name" value="AB_hydrolase_fold"/>
</dbReference>
<feature type="active site" description="Charge relay system" evidence="4">
    <location>
        <position position="257"/>
    </location>
</feature>
<dbReference type="InterPro" id="IPR050960">
    <property type="entry name" value="AB_hydrolase_4_sf"/>
</dbReference>
<reference evidence="6 7" key="1">
    <citation type="submission" date="2011-01" db="EMBL/GenBank/DDBJ databases">
        <authorList>
            <person name="Muzny D."/>
            <person name="Qin X."/>
            <person name="Deng J."/>
            <person name="Jiang H."/>
            <person name="Liu Y."/>
            <person name="Qu J."/>
            <person name="Song X.-Z."/>
            <person name="Zhang L."/>
            <person name="Thornton R."/>
            <person name="Coyle M."/>
            <person name="Francisco L."/>
            <person name="Jackson L."/>
            <person name="Javaid M."/>
            <person name="Korchina V."/>
            <person name="Kovar C."/>
            <person name="Mata R."/>
            <person name="Mathew T."/>
            <person name="Ngo R."/>
            <person name="Nguyen L."/>
            <person name="Nguyen N."/>
            <person name="Okwuonu G."/>
            <person name="Ongeri F."/>
            <person name="Pham C."/>
            <person name="Simmons D."/>
            <person name="Wilczek-Boney K."/>
            <person name="Hale W."/>
            <person name="Jakkamsetti A."/>
            <person name="Pham P."/>
            <person name="Ruth R."/>
            <person name="San Lucas F."/>
            <person name="Warren J."/>
            <person name="Zhang J."/>
            <person name="Zhao Z."/>
            <person name="Zhou C."/>
            <person name="Zhu D."/>
            <person name="Lee S."/>
            <person name="Bess C."/>
            <person name="Blankenburg K."/>
            <person name="Forbes L."/>
            <person name="Fu Q."/>
            <person name="Gubbala S."/>
            <person name="Hirani K."/>
            <person name="Jayaseelan J.C."/>
            <person name="Lara F."/>
            <person name="Munidasa M."/>
            <person name="Palculict T."/>
            <person name="Patil S."/>
            <person name="Pu L.-L."/>
            <person name="Saada N."/>
            <person name="Tang L."/>
            <person name="Weissenberger G."/>
            <person name="Zhu Y."/>
            <person name="Hemphill L."/>
            <person name="Shang Y."/>
            <person name="Youmans B."/>
            <person name="Ayvaz T."/>
            <person name="Ross M."/>
            <person name="Santibanez J."/>
            <person name="Aqrawi P."/>
            <person name="Gross S."/>
            <person name="Joshi V."/>
            <person name="Fowler G."/>
            <person name="Nazareth L."/>
            <person name="Reid J."/>
            <person name="Worley K."/>
            <person name="Petrosino J."/>
            <person name="Highlander S."/>
            <person name="Gibbs R."/>
        </authorList>
    </citation>
    <scope>NUCLEOTIDE SEQUENCE [LARGE SCALE GENOMIC DNA]</scope>
    <source>
        <strain evidence="6 7">ATCC 33394</strain>
    </source>
</reference>
<dbReference type="Gene3D" id="3.40.50.1820">
    <property type="entry name" value="alpha/beta hydrolase"/>
    <property type="match status" value="1"/>
</dbReference>
<dbReference type="PANTHER" id="PTHR10794">
    <property type="entry name" value="ABHYDROLASE DOMAIN-CONTAINING PROTEIN"/>
    <property type="match status" value="1"/>
</dbReference>
<evidence type="ECO:0000313" key="6">
    <source>
        <dbReference type="EMBL" id="EGC16198.1"/>
    </source>
</evidence>
<dbReference type="HOGENOM" id="CLU_032487_0_0_4"/>
<evidence type="ECO:0000256" key="3">
    <source>
        <dbReference type="ARBA" id="ARBA00022801"/>
    </source>
</evidence>
<evidence type="ECO:0000256" key="1">
    <source>
        <dbReference type="ARBA" id="ARBA00010884"/>
    </source>
</evidence>
<evidence type="ECO:0000259" key="5">
    <source>
        <dbReference type="Pfam" id="PF00561"/>
    </source>
</evidence>
<dbReference type="InterPro" id="IPR012020">
    <property type="entry name" value="ABHD4"/>
</dbReference>
<evidence type="ECO:0000256" key="2">
    <source>
        <dbReference type="ARBA" id="ARBA00022487"/>
    </source>
</evidence>
<keyword evidence="2" id="KW-0719">Serine esterase</keyword>
<dbReference type="AlphaFoldDB" id="F0F2M1"/>
<accession>F0F2M1</accession>
<dbReference type="PROSITE" id="PS01133">
    <property type="entry name" value="UPF0017"/>
    <property type="match status" value="1"/>
</dbReference>
<organism evidence="6 7">
    <name type="scientific">Kingella denitrificans ATCC 33394</name>
    <dbReference type="NCBI Taxonomy" id="888741"/>
    <lineage>
        <taxon>Bacteria</taxon>
        <taxon>Pseudomonadati</taxon>
        <taxon>Pseudomonadota</taxon>
        <taxon>Betaproteobacteria</taxon>
        <taxon>Neisseriales</taxon>
        <taxon>Neisseriaceae</taxon>
        <taxon>Kingella</taxon>
    </lineage>
</organism>
<dbReference type="InterPro" id="IPR000073">
    <property type="entry name" value="AB_hydrolase_1"/>
</dbReference>
<protein>
    <recommendedName>
        <fullName evidence="5">AB hydrolase-1 domain-containing protein</fullName>
    </recommendedName>
</protein>
<dbReference type="GO" id="GO:0047372">
    <property type="term" value="F:monoacylglycerol lipase activity"/>
    <property type="evidence" value="ECO:0007669"/>
    <property type="project" value="TreeGrafter"/>
</dbReference>
<keyword evidence="7" id="KW-1185">Reference proteome</keyword>
<feature type="active site" description="Charge relay system" evidence="4">
    <location>
        <position position="285"/>
    </location>
</feature>
<comment type="similarity">
    <text evidence="1">Belongs to the AB hydrolase superfamily. AB hydrolase 4 family.</text>
</comment>
<keyword evidence="3" id="KW-0378">Hydrolase</keyword>
<evidence type="ECO:0000313" key="7">
    <source>
        <dbReference type="Proteomes" id="UP000004088"/>
    </source>
</evidence>
<dbReference type="PIRSF" id="PIRSF005211">
    <property type="entry name" value="Ab_hydro_YheT"/>
    <property type="match status" value="1"/>
</dbReference>
<gene>
    <name evidence="6" type="ORF">HMPREF9098_2367</name>
</gene>
<dbReference type="GO" id="GO:0034338">
    <property type="term" value="F:short-chain carboxylesterase activity"/>
    <property type="evidence" value="ECO:0007669"/>
    <property type="project" value="TreeGrafter"/>
</dbReference>
<dbReference type="InterPro" id="IPR000952">
    <property type="entry name" value="AB_hydrolase_4_CS"/>
</dbReference>
<feature type="domain" description="AB hydrolase-1" evidence="5">
    <location>
        <begin position="67"/>
        <end position="159"/>
    </location>
</feature>
<dbReference type="PANTHER" id="PTHR10794:SF94">
    <property type="entry name" value="ESTERASE YHET-RELATED"/>
    <property type="match status" value="1"/>
</dbReference>